<dbReference type="SUPFAM" id="SSF53720">
    <property type="entry name" value="ALDH-like"/>
    <property type="match status" value="1"/>
</dbReference>
<dbReference type="InterPro" id="IPR016161">
    <property type="entry name" value="Ald_DH/histidinol_DH"/>
</dbReference>
<dbReference type="GO" id="GO:0050661">
    <property type="term" value="F:NADP binding"/>
    <property type="evidence" value="ECO:0007669"/>
    <property type="project" value="InterPro"/>
</dbReference>
<evidence type="ECO:0000256" key="2">
    <source>
        <dbReference type="ARBA" id="ARBA00022605"/>
    </source>
</evidence>
<dbReference type="PANTHER" id="PTHR11063">
    <property type="entry name" value="GLUTAMATE SEMIALDEHYDE DEHYDROGENASE"/>
    <property type="match status" value="1"/>
</dbReference>
<dbReference type="Pfam" id="PF00171">
    <property type="entry name" value="Aldedh"/>
    <property type="match status" value="1"/>
</dbReference>
<proteinExistence type="inferred from homology"/>
<evidence type="ECO:0000256" key="1">
    <source>
        <dbReference type="ARBA" id="ARBA00004985"/>
    </source>
</evidence>
<accession>A0A1I5A5N6</accession>
<reference evidence="10" key="1">
    <citation type="submission" date="2016-10" db="EMBL/GenBank/DDBJ databases">
        <authorList>
            <person name="Varghese N."/>
            <person name="Submissions S."/>
        </authorList>
    </citation>
    <scope>NUCLEOTIDE SEQUENCE [LARGE SCALE GENOMIC DNA]</scope>
    <source>
        <strain evidence="10">DSM 16522</strain>
    </source>
</reference>
<dbReference type="EMBL" id="FOVO01000010">
    <property type="protein sequence ID" value="SFN57881.1"/>
    <property type="molecule type" value="Genomic_DNA"/>
</dbReference>
<dbReference type="NCBIfam" id="NF001221">
    <property type="entry name" value="PRK00197.1"/>
    <property type="match status" value="1"/>
</dbReference>
<dbReference type="RefSeq" id="WP_092518729.1">
    <property type="nucleotide sequence ID" value="NZ_CAWRAH010000050.1"/>
</dbReference>
<dbReference type="Gene3D" id="3.40.605.10">
    <property type="entry name" value="Aldehyde Dehydrogenase, Chain A, domain 1"/>
    <property type="match status" value="1"/>
</dbReference>
<dbReference type="Proteomes" id="UP000199011">
    <property type="component" value="Unassembled WGS sequence"/>
</dbReference>
<dbReference type="HAMAP" id="MF_00412">
    <property type="entry name" value="ProA"/>
    <property type="match status" value="1"/>
</dbReference>
<dbReference type="AlphaFoldDB" id="A0A1I5A5N6"/>
<comment type="similarity">
    <text evidence="7">Belongs to the gamma-glutamyl phosphate reductase family.</text>
</comment>
<comment type="function">
    <text evidence="7">Catalyzes the NADPH-dependent reduction of L-glutamate 5-phosphate into L-glutamate 5-semialdehyde and phosphate. The product spontaneously undergoes cyclization to form 1-pyrroline-5-carboxylate.</text>
</comment>
<dbReference type="PROSITE" id="PS01223">
    <property type="entry name" value="PROA"/>
    <property type="match status" value="1"/>
</dbReference>
<evidence type="ECO:0000256" key="3">
    <source>
        <dbReference type="ARBA" id="ARBA00022650"/>
    </source>
</evidence>
<comment type="catalytic activity">
    <reaction evidence="6 7">
        <text>L-glutamate 5-semialdehyde + phosphate + NADP(+) = L-glutamyl 5-phosphate + NADPH + H(+)</text>
        <dbReference type="Rhea" id="RHEA:19541"/>
        <dbReference type="ChEBI" id="CHEBI:15378"/>
        <dbReference type="ChEBI" id="CHEBI:43474"/>
        <dbReference type="ChEBI" id="CHEBI:57783"/>
        <dbReference type="ChEBI" id="CHEBI:58066"/>
        <dbReference type="ChEBI" id="CHEBI:58274"/>
        <dbReference type="ChEBI" id="CHEBI:58349"/>
        <dbReference type="EC" id="1.2.1.41"/>
    </reaction>
</comment>
<dbReference type="UniPathway" id="UPA00098">
    <property type="reaction ID" value="UER00360"/>
</dbReference>
<dbReference type="EC" id="1.2.1.41" evidence="7"/>
<dbReference type="GO" id="GO:0004350">
    <property type="term" value="F:glutamate-5-semialdehyde dehydrogenase activity"/>
    <property type="evidence" value="ECO:0007669"/>
    <property type="project" value="UniProtKB-UniRule"/>
</dbReference>
<dbReference type="CDD" id="cd07079">
    <property type="entry name" value="ALDH_F18-19_ProA-GPR"/>
    <property type="match status" value="1"/>
</dbReference>
<organism evidence="9 10">
    <name type="scientific">Xenorhabdus japonica</name>
    <dbReference type="NCBI Taxonomy" id="53341"/>
    <lineage>
        <taxon>Bacteria</taxon>
        <taxon>Pseudomonadati</taxon>
        <taxon>Pseudomonadota</taxon>
        <taxon>Gammaproteobacteria</taxon>
        <taxon>Enterobacterales</taxon>
        <taxon>Morganellaceae</taxon>
        <taxon>Xenorhabdus</taxon>
    </lineage>
</organism>
<dbReference type="InterPro" id="IPR020593">
    <property type="entry name" value="G-glutamylP_reductase_CS"/>
</dbReference>
<dbReference type="STRING" id="53341.SAMN05421579_11021"/>
<dbReference type="GO" id="GO:0005737">
    <property type="term" value="C:cytoplasm"/>
    <property type="evidence" value="ECO:0007669"/>
    <property type="project" value="UniProtKB-SubCell"/>
</dbReference>
<keyword evidence="3 7" id="KW-0641">Proline biosynthesis</keyword>
<evidence type="ECO:0000256" key="6">
    <source>
        <dbReference type="ARBA" id="ARBA00049024"/>
    </source>
</evidence>
<evidence type="ECO:0000313" key="9">
    <source>
        <dbReference type="EMBL" id="SFN57881.1"/>
    </source>
</evidence>
<comment type="subcellular location">
    <subcellularLocation>
        <location evidence="7">Cytoplasm</location>
    </subcellularLocation>
</comment>
<dbReference type="FunFam" id="3.40.309.10:FF:000006">
    <property type="entry name" value="Gamma-glutamyl phosphate reductase"/>
    <property type="match status" value="1"/>
</dbReference>
<evidence type="ECO:0000256" key="4">
    <source>
        <dbReference type="ARBA" id="ARBA00022857"/>
    </source>
</evidence>
<keyword evidence="4 7" id="KW-0521">NADP</keyword>
<comment type="pathway">
    <text evidence="1 7">Amino-acid biosynthesis; L-proline biosynthesis; L-glutamate 5-semialdehyde from L-glutamate: step 2/2.</text>
</comment>
<sequence>MLEQMGKAAKAASWQLAQLSTNQKNQALNHIADLLEAEIEVLLAANQQDMEQAREQGMSEALLDRLLLTPERLNAIAYDVRQVCRLTDPVGQVIDGQLLDSGLQLSRRRVPLGVIGVIYEARPNVTIDVASLCLKTGNAVILRGGKETHHTNQAMVKVIQQALEQSGLPTAGVQAINKPDRELVAELLKMDRYVDMLIPRGGAGLHKLCREQSTIPVITGGIGVCHTFVDETINVEKALEIIINAKVQRPSACNSLETLLVHEKIAADFLPILSTKMKEQGVTLHASESAIAWLRDGPATVVEVTEDDYCDEWLSLDMNVEVVSNIEQAIEHIRTYGTAHSDAILTDSLQLADHFVRHVDSAAVYVNASTRFTDGGQFGLGAEVAVSTQKLHSRGPMGLDALTTYKWIGYGNYLPRS</sequence>
<keyword evidence="2 7" id="KW-0028">Amino-acid biosynthesis</keyword>
<dbReference type="Gene3D" id="3.40.309.10">
    <property type="entry name" value="Aldehyde Dehydrogenase, Chain A, domain 2"/>
    <property type="match status" value="1"/>
</dbReference>
<dbReference type="InterPro" id="IPR015590">
    <property type="entry name" value="Aldehyde_DH_dom"/>
</dbReference>
<dbReference type="GO" id="GO:0055129">
    <property type="term" value="P:L-proline biosynthetic process"/>
    <property type="evidence" value="ECO:0007669"/>
    <property type="project" value="UniProtKB-UniRule"/>
</dbReference>
<dbReference type="InterPro" id="IPR000965">
    <property type="entry name" value="GPR_dom"/>
</dbReference>
<dbReference type="InterPro" id="IPR016162">
    <property type="entry name" value="Ald_DH_N"/>
</dbReference>
<evidence type="ECO:0000259" key="8">
    <source>
        <dbReference type="Pfam" id="PF00171"/>
    </source>
</evidence>
<dbReference type="OrthoDB" id="9809970at2"/>
<evidence type="ECO:0000256" key="7">
    <source>
        <dbReference type="HAMAP-Rule" id="MF_00412"/>
    </source>
</evidence>
<keyword evidence="5 7" id="KW-0560">Oxidoreductase</keyword>
<dbReference type="NCBIfam" id="TIGR00407">
    <property type="entry name" value="proA"/>
    <property type="match status" value="1"/>
</dbReference>
<evidence type="ECO:0000256" key="5">
    <source>
        <dbReference type="ARBA" id="ARBA00023002"/>
    </source>
</evidence>
<gene>
    <name evidence="7" type="primary">proA</name>
    <name evidence="9" type="ORF">SAMN05421579_11021</name>
</gene>
<name>A0A1I5A5N6_9GAMM</name>
<evidence type="ECO:0000313" key="10">
    <source>
        <dbReference type="Proteomes" id="UP000199011"/>
    </source>
</evidence>
<keyword evidence="7" id="KW-0963">Cytoplasm</keyword>
<dbReference type="InterPro" id="IPR016163">
    <property type="entry name" value="Ald_DH_C"/>
</dbReference>
<feature type="domain" description="Aldehyde dehydrogenase" evidence="8">
    <location>
        <begin position="4"/>
        <end position="280"/>
    </location>
</feature>
<dbReference type="PIRSF" id="PIRSF000151">
    <property type="entry name" value="GPR"/>
    <property type="match status" value="1"/>
</dbReference>
<dbReference type="PANTHER" id="PTHR11063:SF8">
    <property type="entry name" value="DELTA-1-PYRROLINE-5-CARBOXYLATE SYNTHASE"/>
    <property type="match status" value="1"/>
</dbReference>
<dbReference type="InterPro" id="IPR012134">
    <property type="entry name" value="Glu-5-SA_DH"/>
</dbReference>
<protein>
    <recommendedName>
        <fullName evidence="7">Gamma-glutamyl phosphate reductase</fullName>
        <shortName evidence="7">GPR</shortName>
        <ecNumber evidence="7">1.2.1.41</ecNumber>
    </recommendedName>
    <alternativeName>
        <fullName evidence="7">Glutamate-5-semialdehyde dehydrogenase</fullName>
    </alternativeName>
    <alternativeName>
        <fullName evidence="7">Glutamyl-gamma-semialdehyde dehydrogenase</fullName>
        <shortName evidence="7">GSA dehydrogenase</shortName>
    </alternativeName>
</protein>
<keyword evidence="10" id="KW-1185">Reference proteome</keyword>